<comment type="similarity">
    <text evidence="2 7">Belongs to the fungal hydrophobin family.</text>
</comment>
<feature type="chain" id="PRO_5021507075" description="Hydrophobin" evidence="7">
    <location>
        <begin position="20"/>
        <end position="113"/>
    </location>
</feature>
<evidence type="ECO:0000313" key="9">
    <source>
        <dbReference type="Proteomes" id="UP000298030"/>
    </source>
</evidence>
<keyword evidence="9" id="KW-1185">Reference proteome</keyword>
<accession>A0A4Y7SGZ8</accession>
<dbReference type="PROSITE" id="PS00956">
    <property type="entry name" value="HYDROPHOBIN"/>
    <property type="match status" value="1"/>
</dbReference>
<evidence type="ECO:0000256" key="5">
    <source>
        <dbReference type="ARBA" id="ARBA00022729"/>
    </source>
</evidence>
<keyword evidence="3 7" id="KW-0134">Cell wall</keyword>
<dbReference type="EMBL" id="QPFP01000127">
    <property type="protein sequence ID" value="TEB20991.1"/>
    <property type="molecule type" value="Genomic_DNA"/>
</dbReference>
<dbReference type="InterPro" id="IPR001338">
    <property type="entry name" value="Class_I_Hydrophobin"/>
</dbReference>
<dbReference type="Proteomes" id="UP000298030">
    <property type="component" value="Unassembled WGS sequence"/>
</dbReference>
<keyword evidence="4 7" id="KW-0964">Secreted</keyword>
<sequence length="113" mass="11453">MQFKTLAATLSFAVTFVAATGGTPAPIPASQCNTGPIQCCNSTQATDSLTPITQSLLGLLGIAVGSIDALVGLTCSPISIIGLPGNSCSAQPVCCTNNTFSMITRSVFCLGYF</sequence>
<dbReference type="AlphaFoldDB" id="A0A4Y7SGZ8"/>
<evidence type="ECO:0000313" key="8">
    <source>
        <dbReference type="EMBL" id="TEB20991.1"/>
    </source>
</evidence>
<dbReference type="CDD" id="cd23507">
    <property type="entry name" value="hydrophobin_I"/>
    <property type="match status" value="1"/>
</dbReference>
<evidence type="ECO:0000256" key="4">
    <source>
        <dbReference type="ARBA" id="ARBA00022525"/>
    </source>
</evidence>
<proteinExistence type="inferred from homology"/>
<gene>
    <name evidence="8" type="ORF">FA13DRAFT_1742525</name>
</gene>
<name>A0A4Y7SGZ8_COPMI</name>
<dbReference type="Pfam" id="PF01185">
    <property type="entry name" value="Hydrophobin"/>
    <property type="match status" value="1"/>
</dbReference>
<keyword evidence="6 7" id="KW-1015">Disulfide bond</keyword>
<comment type="subcellular location">
    <subcellularLocation>
        <location evidence="1 7">Secreted</location>
        <location evidence="1 7">Cell wall</location>
    </subcellularLocation>
</comment>
<feature type="signal peptide" evidence="7">
    <location>
        <begin position="1"/>
        <end position="19"/>
    </location>
</feature>
<evidence type="ECO:0000256" key="1">
    <source>
        <dbReference type="ARBA" id="ARBA00004191"/>
    </source>
</evidence>
<dbReference type="InterPro" id="IPR019778">
    <property type="entry name" value="Class_I_Hydrophobin_CS"/>
</dbReference>
<comment type="caution">
    <text evidence="8">The sequence shown here is derived from an EMBL/GenBank/DDBJ whole genome shotgun (WGS) entry which is preliminary data.</text>
</comment>
<evidence type="ECO:0000256" key="2">
    <source>
        <dbReference type="ARBA" id="ARBA00010446"/>
    </source>
</evidence>
<organism evidence="8 9">
    <name type="scientific">Coprinellus micaceus</name>
    <name type="common">Glistening ink-cap mushroom</name>
    <name type="synonym">Coprinus micaceus</name>
    <dbReference type="NCBI Taxonomy" id="71717"/>
    <lineage>
        <taxon>Eukaryota</taxon>
        <taxon>Fungi</taxon>
        <taxon>Dikarya</taxon>
        <taxon>Basidiomycota</taxon>
        <taxon>Agaricomycotina</taxon>
        <taxon>Agaricomycetes</taxon>
        <taxon>Agaricomycetidae</taxon>
        <taxon>Agaricales</taxon>
        <taxon>Agaricineae</taxon>
        <taxon>Psathyrellaceae</taxon>
        <taxon>Coprinellus</taxon>
    </lineage>
</organism>
<evidence type="ECO:0000256" key="7">
    <source>
        <dbReference type="RuleBase" id="RU365009"/>
    </source>
</evidence>
<dbReference type="OrthoDB" id="4225815at2759"/>
<dbReference type="GO" id="GO:0009277">
    <property type="term" value="C:fungal-type cell wall"/>
    <property type="evidence" value="ECO:0007669"/>
    <property type="project" value="InterPro"/>
</dbReference>
<evidence type="ECO:0000256" key="3">
    <source>
        <dbReference type="ARBA" id="ARBA00022512"/>
    </source>
</evidence>
<evidence type="ECO:0000256" key="6">
    <source>
        <dbReference type="ARBA" id="ARBA00023157"/>
    </source>
</evidence>
<keyword evidence="5 7" id="KW-0732">Signal</keyword>
<dbReference type="SMART" id="SM00075">
    <property type="entry name" value="HYDRO"/>
    <property type="match status" value="1"/>
</dbReference>
<dbReference type="GO" id="GO:0005199">
    <property type="term" value="F:structural constituent of cell wall"/>
    <property type="evidence" value="ECO:0007669"/>
    <property type="project" value="InterPro"/>
</dbReference>
<protein>
    <recommendedName>
        <fullName evidence="7">Hydrophobin</fullName>
    </recommendedName>
</protein>
<reference evidence="8 9" key="1">
    <citation type="journal article" date="2019" name="Nat. Ecol. Evol.">
        <title>Megaphylogeny resolves global patterns of mushroom evolution.</title>
        <authorList>
            <person name="Varga T."/>
            <person name="Krizsan K."/>
            <person name="Foldi C."/>
            <person name="Dima B."/>
            <person name="Sanchez-Garcia M."/>
            <person name="Sanchez-Ramirez S."/>
            <person name="Szollosi G.J."/>
            <person name="Szarkandi J.G."/>
            <person name="Papp V."/>
            <person name="Albert L."/>
            <person name="Andreopoulos W."/>
            <person name="Angelini C."/>
            <person name="Antonin V."/>
            <person name="Barry K.W."/>
            <person name="Bougher N.L."/>
            <person name="Buchanan P."/>
            <person name="Buyck B."/>
            <person name="Bense V."/>
            <person name="Catcheside P."/>
            <person name="Chovatia M."/>
            <person name="Cooper J."/>
            <person name="Damon W."/>
            <person name="Desjardin D."/>
            <person name="Finy P."/>
            <person name="Geml J."/>
            <person name="Haridas S."/>
            <person name="Hughes K."/>
            <person name="Justo A."/>
            <person name="Karasinski D."/>
            <person name="Kautmanova I."/>
            <person name="Kiss B."/>
            <person name="Kocsube S."/>
            <person name="Kotiranta H."/>
            <person name="LaButti K.M."/>
            <person name="Lechner B.E."/>
            <person name="Liimatainen K."/>
            <person name="Lipzen A."/>
            <person name="Lukacs Z."/>
            <person name="Mihaltcheva S."/>
            <person name="Morgado L.N."/>
            <person name="Niskanen T."/>
            <person name="Noordeloos M.E."/>
            <person name="Ohm R.A."/>
            <person name="Ortiz-Santana B."/>
            <person name="Ovrebo C."/>
            <person name="Racz N."/>
            <person name="Riley R."/>
            <person name="Savchenko A."/>
            <person name="Shiryaev A."/>
            <person name="Soop K."/>
            <person name="Spirin V."/>
            <person name="Szebenyi C."/>
            <person name="Tomsovsky M."/>
            <person name="Tulloss R.E."/>
            <person name="Uehling J."/>
            <person name="Grigoriev I.V."/>
            <person name="Vagvolgyi C."/>
            <person name="Papp T."/>
            <person name="Martin F.M."/>
            <person name="Miettinen O."/>
            <person name="Hibbett D.S."/>
            <person name="Nagy L.G."/>
        </authorList>
    </citation>
    <scope>NUCLEOTIDE SEQUENCE [LARGE SCALE GENOMIC DNA]</scope>
    <source>
        <strain evidence="8 9">FP101781</strain>
    </source>
</reference>